<feature type="region of interest" description="Disordered" evidence="4">
    <location>
        <begin position="27"/>
        <end position="55"/>
    </location>
</feature>
<dbReference type="Pfam" id="PF23552">
    <property type="entry name" value="ParB_C"/>
    <property type="match status" value="1"/>
</dbReference>
<dbReference type="Gene3D" id="3.90.1530.30">
    <property type="match status" value="1"/>
</dbReference>
<evidence type="ECO:0000313" key="7">
    <source>
        <dbReference type="Proteomes" id="UP000538666"/>
    </source>
</evidence>
<keyword evidence="2" id="KW-0159">Chromosome partition</keyword>
<dbReference type="PANTHER" id="PTHR33375">
    <property type="entry name" value="CHROMOSOME-PARTITIONING PROTEIN PARB-RELATED"/>
    <property type="match status" value="1"/>
</dbReference>
<dbReference type="PANTHER" id="PTHR33375:SF1">
    <property type="entry name" value="CHROMOSOME-PARTITIONING PROTEIN PARB-RELATED"/>
    <property type="match status" value="1"/>
</dbReference>
<evidence type="ECO:0000256" key="2">
    <source>
        <dbReference type="ARBA" id="ARBA00022829"/>
    </source>
</evidence>
<dbReference type="GO" id="GO:0007059">
    <property type="term" value="P:chromosome segregation"/>
    <property type="evidence" value="ECO:0007669"/>
    <property type="project" value="UniProtKB-KW"/>
</dbReference>
<keyword evidence="7" id="KW-1185">Reference proteome</keyword>
<accession>A0A841JWS9</accession>
<keyword evidence="3" id="KW-0238">DNA-binding</keyword>
<dbReference type="EMBL" id="JACHEK010000007">
    <property type="protein sequence ID" value="MBB6145610.1"/>
    <property type="molecule type" value="Genomic_DNA"/>
</dbReference>
<dbReference type="Proteomes" id="UP000538666">
    <property type="component" value="Unassembled WGS sequence"/>
</dbReference>
<dbReference type="RefSeq" id="WP_050060661.1">
    <property type="nucleotide sequence ID" value="NZ_JACHEK010000007.1"/>
</dbReference>
<protein>
    <submittedName>
        <fullName evidence="6">ParB family chromosome partitioning protein</fullName>
    </submittedName>
</protein>
<evidence type="ECO:0000256" key="1">
    <source>
        <dbReference type="ARBA" id="ARBA00006295"/>
    </source>
</evidence>
<dbReference type="Pfam" id="PF17762">
    <property type="entry name" value="HTH_ParB"/>
    <property type="match status" value="1"/>
</dbReference>
<dbReference type="CDD" id="cd16393">
    <property type="entry name" value="SPO0J_N"/>
    <property type="match status" value="1"/>
</dbReference>
<proteinExistence type="inferred from homology"/>
<gene>
    <name evidence="6" type="ORF">HNQ77_003571</name>
</gene>
<dbReference type="SUPFAM" id="SSF109709">
    <property type="entry name" value="KorB DNA-binding domain-like"/>
    <property type="match status" value="1"/>
</dbReference>
<dbReference type="Gene3D" id="1.10.10.2830">
    <property type="match status" value="1"/>
</dbReference>
<dbReference type="InterPro" id="IPR041468">
    <property type="entry name" value="HTH_ParB/Spo0J"/>
</dbReference>
<comment type="similarity">
    <text evidence="1">Belongs to the ParB family.</text>
</comment>
<evidence type="ECO:0000313" key="6">
    <source>
        <dbReference type="EMBL" id="MBB6145610.1"/>
    </source>
</evidence>
<evidence type="ECO:0000259" key="5">
    <source>
        <dbReference type="SMART" id="SM00470"/>
    </source>
</evidence>
<reference evidence="6 7" key="1">
    <citation type="submission" date="2020-08" db="EMBL/GenBank/DDBJ databases">
        <title>Genomic Encyclopedia of Type Strains, Phase IV (KMG-IV): sequencing the most valuable type-strain genomes for metagenomic binning, comparative biology and taxonomic classification.</title>
        <authorList>
            <person name="Goeker M."/>
        </authorList>
    </citation>
    <scope>NUCLEOTIDE SEQUENCE [LARGE SCALE GENOMIC DNA]</scope>
    <source>
        <strain evidence="6 7">DSM 103733</strain>
    </source>
</reference>
<dbReference type="GO" id="GO:0005694">
    <property type="term" value="C:chromosome"/>
    <property type="evidence" value="ECO:0007669"/>
    <property type="project" value="TreeGrafter"/>
</dbReference>
<dbReference type="FunFam" id="1.10.10.2830:FF:000001">
    <property type="entry name" value="Chromosome partitioning protein ParB"/>
    <property type="match status" value="1"/>
</dbReference>
<dbReference type="OrthoDB" id="9802051at2"/>
<dbReference type="NCBIfam" id="TIGR00180">
    <property type="entry name" value="parB_part"/>
    <property type="match status" value="1"/>
</dbReference>
<dbReference type="AlphaFoldDB" id="A0A841JWS9"/>
<dbReference type="FunFam" id="3.90.1530.30:FF:000001">
    <property type="entry name" value="Chromosome partitioning protein ParB"/>
    <property type="match status" value="1"/>
</dbReference>
<dbReference type="SMART" id="SM00470">
    <property type="entry name" value="ParB"/>
    <property type="match status" value="1"/>
</dbReference>
<sequence length="305" mass="33709">MANAVENPKRRALGRGLESLLPRLSATAEAPAAPPPPAVAEGTPREIPVGEIDRNPYQTRTRFDEAQLAELAASIAATGVVQPILVRPQANGRFQLIAGERRWLASQKAGKETIPAILRQVSDEQAMEMTIVENLQRTDLNPMEQARAYERLSRDFKMTQEHMAQRTGKDRASVANFLRLLRLPEQVQGKVEAGELTFGHARALLALENPETIVSAAQKVGALSMSVRQTESYVQGILNPEKRDKGKGKENKEAADPNVREAEERLTRKLGLKVHIEDKNGRGRVIIEYAKLEDFDSIFGNLLAP</sequence>
<feature type="compositionally biased region" description="Basic and acidic residues" evidence="4">
    <location>
        <begin position="240"/>
        <end position="262"/>
    </location>
</feature>
<evidence type="ECO:0000256" key="3">
    <source>
        <dbReference type="ARBA" id="ARBA00023125"/>
    </source>
</evidence>
<evidence type="ECO:0000256" key="4">
    <source>
        <dbReference type="SAM" id="MobiDB-lite"/>
    </source>
</evidence>
<dbReference type="InterPro" id="IPR036086">
    <property type="entry name" value="ParB/Sulfiredoxin_sf"/>
</dbReference>
<feature type="domain" description="ParB-like N-terminal" evidence="5">
    <location>
        <begin position="45"/>
        <end position="135"/>
    </location>
</feature>
<dbReference type="InterPro" id="IPR057240">
    <property type="entry name" value="ParB_dimer_C"/>
</dbReference>
<organism evidence="6 7">
    <name type="scientific">Silvibacterium bohemicum</name>
    <dbReference type="NCBI Taxonomy" id="1577686"/>
    <lineage>
        <taxon>Bacteria</taxon>
        <taxon>Pseudomonadati</taxon>
        <taxon>Acidobacteriota</taxon>
        <taxon>Terriglobia</taxon>
        <taxon>Terriglobales</taxon>
        <taxon>Acidobacteriaceae</taxon>
        <taxon>Silvibacterium</taxon>
    </lineage>
</organism>
<dbReference type="InterPro" id="IPR050336">
    <property type="entry name" value="Chromosome_partition/occlusion"/>
</dbReference>
<dbReference type="SUPFAM" id="SSF110849">
    <property type="entry name" value="ParB/Sulfiredoxin"/>
    <property type="match status" value="1"/>
</dbReference>
<comment type="caution">
    <text evidence="6">The sequence shown here is derived from an EMBL/GenBank/DDBJ whole genome shotgun (WGS) entry which is preliminary data.</text>
</comment>
<dbReference type="InterPro" id="IPR003115">
    <property type="entry name" value="ParB_N"/>
</dbReference>
<name>A0A841JWS9_9BACT</name>
<dbReference type="Pfam" id="PF02195">
    <property type="entry name" value="ParB_N"/>
    <property type="match status" value="1"/>
</dbReference>
<feature type="region of interest" description="Disordered" evidence="4">
    <location>
        <begin position="238"/>
        <end position="262"/>
    </location>
</feature>
<dbReference type="InterPro" id="IPR004437">
    <property type="entry name" value="ParB/RepB/Spo0J"/>
</dbReference>
<dbReference type="GO" id="GO:0003677">
    <property type="term" value="F:DNA binding"/>
    <property type="evidence" value="ECO:0007669"/>
    <property type="project" value="UniProtKB-KW"/>
</dbReference>